<evidence type="ECO:0000256" key="1">
    <source>
        <dbReference type="SAM" id="MobiDB-lite"/>
    </source>
</evidence>
<keyword evidence="3" id="KW-1185">Reference proteome</keyword>
<dbReference type="AlphaFoldDB" id="G5A203"/>
<feature type="region of interest" description="Disordered" evidence="1">
    <location>
        <begin position="73"/>
        <end position="124"/>
    </location>
</feature>
<sequence length="168" mass="18361">MARRGRRKGLVWAHFEEVLPRRNPNADSTAACKYCGKVTCGKPKRNMIPHLLQCSQAPLQVKQRWRQGLQNSTVATTITDNPLPGGERAAPTEMGSLSVTPTPAARASDAPPAEPESSPTQKERLELLKLKAKVAQYQARAMGAQLEAETLAARIKLQQDGVPNNEIE</sequence>
<proteinExistence type="predicted"/>
<dbReference type="SMR" id="G5A203"/>
<dbReference type="EMBL" id="JH159158">
    <property type="protein sequence ID" value="EGZ10951.1"/>
    <property type="molecule type" value="Genomic_DNA"/>
</dbReference>
<gene>
    <name evidence="2" type="ORF">PHYSODRAFT_337717</name>
</gene>
<dbReference type="GeneID" id="20647436"/>
<dbReference type="InParanoid" id="G5A203"/>
<organism evidence="2 3">
    <name type="scientific">Phytophthora sojae (strain P6497)</name>
    <name type="common">Soybean stem and root rot agent</name>
    <name type="synonym">Phytophthora megasperma f. sp. glycines</name>
    <dbReference type="NCBI Taxonomy" id="1094619"/>
    <lineage>
        <taxon>Eukaryota</taxon>
        <taxon>Sar</taxon>
        <taxon>Stramenopiles</taxon>
        <taxon>Oomycota</taxon>
        <taxon>Peronosporomycetes</taxon>
        <taxon>Peronosporales</taxon>
        <taxon>Peronosporaceae</taxon>
        <taxon>Phytophthora</taxon>
    </lineage>
</organism>
<protein>
    <recommendedName>
        <fullName evidence="4">BED-type domain-containing protein</fullName>
    </recommendedName>
</protein>
<dbReference type="RefSeq" id="XP_009533696.1">
    <property type="nucleotide sequence ID" value="XM_009535401.1"/>
</dbReference>
<feature type="compositionally biased region" description="Low complexity" evidence="1">
    <location>
        <begin position="100"/>
        <end position="120"/>
    </location>
</feature>
<dbReference type="KEGG" id="psoj:PHYSODRAFT_337717"/>
<reference evidence="2 3" key="1">
    <citation type="journal article" date="2006" name="Science">
        <title>Phytophthora genome sequences uncover evolutionary origins and mechanisms of pathogenesis.</title>
        <authorList>
            <person name="Tyler B.M."/>
            <person name="Tripathy S."/>
            <person name="Zhang X."/>
            <person name="Dehal P."/>
            <person name="Jiang R.H."/>
            <person name="Aerts A."/>
            <person name="Arredondo F.D."/>
            <person name="Baxter L."/>
            <person name="Bensasson D."/>
            <person name="Beynon J.L."/>
            <person name="Chapman J."/>
            <person name="Damasceno C.M."/>
            <person name="Dorrance A.E."/>
            <person name="Dou D."/>
            <person name="Dickerman A.W."/>
            <person name="Dubchak I.L."/>
            <person name="Garbelotto M."/>
            <person name="Gijzen M."/>
            <person name="Gordon S.G."/>
            <person name="Govers F."/>
            <person name="Grunwald N.J."/>
            <person name="Huang W."/>
            <person name="Ivors K.L."/>
            <person name="Jones R.W."/>
            <person name="Kamoun S."/>
            <person name="Krampis K."/>
            <person name="Lamour K.H."/>
            <person name="Lee M.K."/>
            <person name="McDonald W.H."/>
            <person name="Medina M."/>
            <person name="Meijer H.J."/>
            <person name="Nordberg E.K."/>
            <person name="Maclean D.J."/>
            <person name="Ospina-Giraldo M.D."/>
            <person name="Morris P.F."/>
            <person name="Phuntumart V."/>
            <person name="Putnam N.H."/>
            <person name="Rash S."/>
            <person name="Rose J.K."/>
            <person name="Sakihama Y."/>
            <person name="Salamov A.A."/>
            <person name="Savidor A."/>
            <person name="Scheuring C.F."/>
            <person name="Smith B.M."/>
            <person name="Sobral B.W."/>
            <person name="Terry A."/>
            <person name="Torto-Alalibo T.A."/>
            <person name="Win J."/>
            <person name="Xu Z."/>
            <person name="Zhang H."/>
            <person name="Grigoriev I.V."/>
            <person name="Rokhsar D.S."/>
            <person name="Boore J.L."/>
        </authorList>
    </citation>
    <scope>NUCLEOTIDE SEQUENCE [LARGE SCALE GENOMIC DNA]</scope>
    <source>
        <strain evidence="2 3">P6497</strain>
    </source>
</reference>
<evidence type="ECO:0000313" key="2">
    <source>
        <dbReference type="EMBL" id="EGZ10951.1"/>
    </source>
</evidence>
<evidence type="ECO:0008006" key="4">
    <source>
        <dbReference type="Google" id="ProtNLM"/>
    </source>
</evidence>
<evidence type="ECO:0000313" key="3">
    <source>
        <dbReference type="Proteomes" id="UP000002640"/>
    </source>
</evidence>
<name>G5A203_PHYSP</name>
<accession>G5A203</accession>
<dbReference type="Proteomes" id="UP000002640">
    <property type="component" value="Unassembled WGS sequence"/>
</dbReference>